<dbReference type="KEGG" id="vg:31050544"/>
<reference evidence="1 2" key="1">
    <citation type="journal article" date="2016" name="Genome Biol. Evol.">
        <title>Genome Sequencing of the Behavior Manipulating Virus LbFV Reveals a Possible New Virus Family.</title>
        <authorList>
            <person name="Lepetit D."/>
            <person name="Gillet B."/>
            <person name="Hughes S."/>
            <person name="Kraaijeveld K."/>
            <person name="Varaldi J."/>
        </authorList>
    </citation>
    <scope>NUCLEOTIDE SEQUENCE [LARGE SCALE GENOMIC DNA]</scope>
    <source>
        <strain evidence="1">Valence Gotheron</strain>
    </source>
</reference>
<sequence>MDTMEINKHFLQKGREFFKNCFFVKLESLNHEYIVIEKNENIWNETTLTSSSGIIQNLFQPFYAKSCATNISKSKNFKVIEKYKDELLDYNPIESILHTWKTNGDLAKCIGSKVHLYIENFFKFGYSSLNQTNEIITPILNSFLKVYKNNLSLLYYPILMEFSIVDRKYPISGTIDGLFIEKKNVHLLNSNNNHDKLPVVIIDWKTANNDFTNPSNVKNSSYGLGPMKFKKDNKLLRYTLQQNIYRLILERNINKYNVIVTKIFLIVFFKDTNDYKIVPINIMSNEEIEECIIFSLSTKTINNNTLLET</sequence>
<dbReference type="RefSeq" id="YP_009345671.1">
    <property type="nucleotide sequence ID" value="NC_033778.1"/>
</dbReference>
<name>A0A1S5YDB2_9VIRU</name>
<dbReference type="Gene3D" id="3.90.320.10">
    <property type="match status" value="1"/>
</dbReference>
<dbReference type="Proteomes" id="UP000203066">
    <property type="component" value="Segment"/>
</dbReference>
<evidence type="ECO:0008006" key="3">
    <source>
        <dbReference type="Google" id="ProtNLM"/>
    </source>
</evidence>
<proteinExistence type="predicted"/>
<accession>A0A1S5YDB2</accession>
<gene>
    <name evidence="1" type="ORF">LbFV_ORF67</name>
</gene>
<protein>
    <recommendedName>
        <fullName evidence="3">PD-(D/E)XK endonuclease-like domain-containing protein</fullName>
    </recommendedName>
</protein>
<evidence type="ECO:0000313" key="2">
    <source>
        <dbReference type="Proteomes" id="UP000203066"/>
    </source>
</evidence>
<dbReference type="GeneID" id="31050544"/>
<dbReference type="InterPro" id="IPR011604">
    <property type="entry name" value="PDDEXK-like_dom_sf"/>
</dbReference>
<evidence type="ECO:0000313" key="1">
    <source>
        <dbReference type="EMBL" id="AQQ79987.1"/>
    </source>
</evidence>
<keyword evidence="2" id="KW-1185">Reference proteome</keyword>
<organism evidence="1 2">
    <name type="scientific">Leptopilina boulardi filamentous virus</name>
    <dbReference type="NCBI Taxonomy" id="552509"/>
    <lineage>
        <taxon>Viruses</taxon>
        <taxon>Viruses incertae sedis</taxon>
        <taxon>Naldaviricetes</taxon>
        <taxon>Lefavirales</taxon>
        <taxon>Filamentoviridae</taxon>
        <taxon>Alphafilamentovirus</taxon>
        <taxon>Alphafilamentovirus leboulardi</taxon>
    </lineage>
</organism>
<dbReference type="EMBL" id="KY009685">
    <property type="protein sequence ID" value="AQQ79987.1"/>
    <property type="molecule type" value="Genomic_DNA"/>
</dbReference>